<dbReference type="Proteomes" id="UP000283497">
    <property type="component" value="Unassembled WGS sequence"/>
</dbReference>
<reference evidence="3 4" key="1">
    <citation type="submission" date="2018-08" db="EMBL/GenBank/DDBJ databases">
        <title>A genome reference for cultivated species of the human gut microbiota.</title>
        <authorList>
            <person name="Zou Y."/>
            <person name="Xue W."/>
            <person name="Luo G."/>
        </authorList>
    </citation>
    <scope>NUCLEOTIDE SEQUENCE [LARGE SCALE GENOMIC DNA]</scope>
    <source>
        <strain evidence="2 4">AF31-17AC</strain>
        <strain evidence="1 3">AF45-14BH</strain>
    </source>
</reference>
<dbReference type="EMBL" id="QRQO01000032">
    <property type="protein sequence ID" value="RHN11787.1"/>
    <property type="molecule type" value="Genomic_DNA"/>
</dbReference>
<comment type="caution">
    <text evidence="2">The sequence shown here is derived from an EMBL/GenBank/DDBJ whole genome shotgun (WGS) entry which is preliminary data.</text>
</comment>
<proteinExistence type="predicted"/>
<dbReference type="EMBL" id="QRNJ01000087">
    <property type="protein sequence ID" value="RHK33720.1"/>
    <property type="molecule type" value="Genomic_DNA"/>
</dbReference>
<dbReference type="RefSeq" id="WP_118315221.1">
    <property type="nucleotide sequence ID" value="NZ_QRNJ01000087.1"/>
</dbReference>
<name>A0A415U0X6_9FIRM</name>
<accession>A0A415U0X6</accession>
<gene>
    <name evidence="1" type="ORF">DW068_15355</name>
    <name evidence="2" type="ORF">DWZ29_11210</name>
</gene>
<dbReference type="Proteomes" id="UP000283700">
    <property type="component" value="Unassembled WGS sequence"/>
</dbReference>
<protein>
    <submittedName>
        <fullName evidence="2">Uncharacterized protein</fullName>
    </submittedName>
</protein>
<organism evidence="2 4">
    <name type="scientific">Anaerobutyricum hallii</name>
    <dbReference type="NCBI Taxonomy" id="39488"/>
    <lineage>
        <taxon>Bacteria</taxon>
        <taxon>Bacillati</taxon>
        <taxon>Bacillota</taxon>
        <taxon>Clostridia</taxon>
        <taxon>Lachnospirales</taxon>
        <taxon>Lachnospiraceae</taxon>
        <taxon>Anaerobutyricum</taxon>
    </lineage>
</organism>
<dbReference type="AlphaFoldDB" id="A0A415U0X6"/>
<evidence type="ECO:0000313" key="2">
    <source>
        <dbReference type="EMBL" id="RHN11787.1"/>
    </source>
</evidence>
<evidence type="ECO:0000313" key="1">
    <source>
        <dbReference type="EMBL" id="RHK33720.1"/>
    </source>
</evidence>
<evidence type="ECO:0000313" key="3">
    <source>
        <dbReference type="Proteomes" id="UP000283497"/>
    </source>
</evidence>
<evidence type="ECO:0000313" key="4">
    <source>
        <dbReference type="Proteomes" id="UP000283700"/>
    </source>
</evidence>
<sequence>MRNLYSVRIIRKESQAVQAVYIEEFWKFCGVYTSEYITKYSDTMLDEDIVDCMLDEDIVDCNIILDEDAACLSKLKARFSVMFSDLQRYSDLSGRDKRKRLGWKIERELLSKIAELFEWDKECIQDFKKICRAFVGSDFAYNNYLTHLFLDQFSDDMKLIQIDILNGCMDMIYEAGTTLKGIPYRKFAYLNCARKINRIYFPEKQRRVFDDELVMKVAHQLSVEDEAFSMGNVLAGLVGLSRRKFWNQGQLYMQEVLDKEGDNKYSAFVYYALAHFIEVEEKDEQEAWKLYHHMGEIVPQSYRMLFKRATELFHQKKSPDWCNEFFQIYKLMKEKETKGWIQPLELEYYYKCAKILNRIPADISEGIGIKHIEEKDIEEIKSDKFINSNFMKNFIFDNNLRAIYIKYFQAKMET</sequence>